<dbReference type="GO" id="GO:1903599">
    <property type="term" value="P:positive regulation of autophagy of mitochondrion"/>
    <property type="evidence" value="ECO:0007669"/>
    <property type="project" value="UniProtKB-UniRule"/>
</dbReference>
<dbReference type="GO" id="GO:0061709">
    <property type="term" value="P:reticulophagy"/>
    <property type="evidence" value="ECO:0007669"/>
    <property type="project" value="TreeGrafter"/>
</dbReference>
<sequence>MVIVQHAHTGASADIDITTLNNIQDLRQHIEAAFHVPSDRQLLLTTTAHTVDFAELDPDSAIFVYDRLTFASAEPPEPVVRLATNVEATVKDSLTSLHQDYQAVISSTSVYKLDVLENFIASQLNAAEETHTAIEEALIRSETMRRAAQAAMDHLTRLSNNFIKRYTNCLSKSQKLNNALLDHNWRQTIYYLTHIQLPHPLHTNFSTLVSTADIESLGSSSERLSQGLRETLRTLNTHIESLKRSTQIVQYAANDFPTLSDLKLVHSTSEGFLDSVRLLSNNVEKEIRLFKRSSGSETRSIDSLLHATLPQLTSVMTEFLNQHYSAYEATYIKTRKASPIVLNKVATYQSSMIPVKRLISTAETDQRMLEDITTQLVELSTVPTLYGKILIEIIRRKEWNNEKSRALSRVSAGYNTVISREQARRDSFIHSELSLAGSTLYPRIMEFIPEDFDEIPTGSISTSDVVPAAEVYHSFTQYMKSLEESNYKESEIDSLKSLFADTEKEITTFKSMLADSATGDQTFKSGAIGSRTLERPGSGLLNSGTVNETTDETVTKLNEKVAMYEQRVRRLEDLLHKSAVVTRFQNMSLELNSSRSMERSASPALTSTEAAGCSSKQEILESRTQKADTLSKRLWDTRNKISALLHSAGLKEIYKDGALIFERLKHRRSSDTVEASDSLKEGDLSIENDSHDLEVSGTTGQEELEEFATWIYPESKTIEVAELLQIENAHFETFLSKSEIDIDAAADAIAKRIKAIEALARRWQKEAKYYKEKSSRLTNQLGNRIAFRAFKVGDLALFLPTRSNARRQDNSTLGAKPWAAFNIGAPHYFLKENEQFGLGSRDWLLGRIMSIEEHIVDVNDPKSLNPMELSDGVRWYLLEALEEKNGSAKLN</sequence>
<evidence type="ECO:0000259" key="10">
    <source>
        <dbReference type="Pfam" id="PF04108"/>
    </source>
</evidence>
<dbReference type="InterPro" id="IPR019460">
    <property type="entry name" value="Atg11_C"/>
</dbReference>
<dbReference type="Pfam" id="PF10377">
    <property type="entry name" value="ATG11"/>
    <property type="match status" value="1"/>
</dbReference>
<feature type="compositionally biased region" description="Polar residues" evidence="9">
    <location>
        <begin position="603"/>
        <end position="617"/>
    </location>
</feature>
<dbReference type="GO" id="GO:0005774">
    <property type="term" value="C:vacuolar membrane"/>
    <property type="evidence" value="ECO:0007669"/>
    <property type="project" value="UniProtKB-SubCell"/>
</dbReference>
<keyword evidence="7" id="KW-0926">Vacuole</keyword>
<dbReference type="GO" id="GO:0060090">
    <property type="term" value="F:molecular adaptor activity"/>
    <property type="evidence" value="ECO:0007669"/>
    <property type="project" value="TreeGrafter"/>
</dbReference>
<evidence type="ECO:0000256" key="4">
    <source>
        <dbReference type="ARBA" id="ARBA00022927"/>
    </source>
</evidence>
<dbReference type="GO" id="GO:0034517">
    <property type="term" value="P:ribophagy"/>
    <property type="evidence" value="ECO:0007669"/>
    <property type="project" value="TreeGrafter"/>
</dbReference>
<comment type="subcellular location">
    <subcellularLocation>
        <location evidence="7">Preautophagosomal structure membrane</location>
        <topology evidence="7">Peripheral membrane protein</topology>
    </subcellularLocation>
    <subcellularLocation>
        <location evidence="7">Vacuole membrane</location>
        <topology evidence="7">Peripheral membrane protein</topology>
    </subcellularLocation>
    <text evidence="7">During pexophagy, accumulates in the vacuolar membrane region, where the peroxisomes contact the vacuole.</text>
</comment>
<dbReference type="GO" id="GO:0015031">
    <property type="term" value="P:protein transport"/>
    <property type="evidence" value="ECO:0007669"/>
    <property type="project" value="UniProtKB-KW"/>
</dbReference>
<dbReference type="AlphaFoldDB" id="A0A1E4TH91"/>
<comment type="subunit">
    <text evidence="7">Homodimer.</text>
</comment>
<dbReference type="PANTHER" id="PTHR13222:SF1">
    <property type="entry name" value="RB1-INDUCIBLE COILED-COIL PROTEIN 1"/>
    <property type="match status" value="1"/>
</dbReference>
<gene>
    <name evidence="12" type="ORF">CANCADRAFT_57459</name>
</gene>
<evidence type="ECO:0000256" key="3">
    <source>
        <dbReference type="ARBA" id="ARBA00022448"/>
    </source>
</evidence>
<accession>A0A1E4TH91</accession>
<keyword evidence="5 7" id="KW-0072">Autophagy</keyword>
<feature type="domain" description="Autophagy protein ATG17-like" evidence="10">
    <location>
        <begin position="123"/>
        <end position="430"/>
    </location>
</feature>
<feature type="coiled-coil region" evidence="8">
    <location>
        <begin position="547"/>
        <end position="574"/>
    </location>
</feature>
<evidence type="ECO:0000256" key="8">
    <source>
        <dbReference type="SAM" id="Coils"/>
    </source>
</evidence>
<dbReference type="EMBL" id="KV453842">
    <property type="protein sequence ID" value="ODV91116.1"/>
    <property type="molecule type" value="Genomic_DNA"/>
</dbReference>
<feature type="coiled-coil region" evidence="8">
    <location>
        <begin position="746"/>
        <end position="773"/>
    </location>
</feature>
<evidence type="ECO:0000256" key="9">
    <source>
        <dbReference type="SAM" id="MobiDB-lite"/>
    </source>
</evidence>
<dbReference type="Proteomes" id="UP000095023">
    <property type="component" value="Unassembled WGS sequence"/>
</dbReference>
<dbReference type="InterPro" id="IPR040040">
    <property type="entry name" value="ATG11"/>
</dbReference>
<dbReference type="InterPro" id="IPR045326">
    <property type="entry name" value="ATG17-like_dom"/>
</dbReference>
<dbReference type="GO" id="GO:1990316">
    <property type="term" value="C:Atg1/ULK1 kinase complex"/>
    <property type="evidence" value="ECO:0007669"/>
    <property type="project" value="TreeGrafter"/>
</dbReference>
<keyword evidence="3 7" id="KW-0813">Transport</keyword>
<feature type="domain" description="Autophagy-related protein 11 C-terminal" evidence="11">
    <location>
        <begin position="747"/>
        <end position="880"/>
    </location>
</feature>
<name>A0A1E4TH91_9ASCO</name>
<proteinExistence type="inferred from homology"/>
<feature type="region of interest" description="Disordered" evidence="9">
    <location>
        <begin position="595"/>
        <end position="624"/>
    </location>
</feature>
<keyword evidence="6 8" id="KW-0175">Coiled coil</keyword>
<keyword evidence="7" id="KW-0472">Membrane</keyword>
<keyword evidence="13" id="KW-1185">Reference proteome</keyword>
<dbReference type="GO" id="GO:0034727">
    <property type="term" value="P:piecemeal microautophagy of the nucleus"/>
    <property type="evidence" value="ECO:0007669"/>
    <property type="project" value="TreeGrafter"/>
</dbReference>
<evidence type="ECO:0000256" key="5">
    <source>
        <dbReference type="ARBA" id="ARBA00023006"/>
    </source>
</evidence>
<reference evidence="13" key="1">
    <citation type="submission" date="2016-02" db="EMBL/GenBank/DDBJ databases">
        <title>Comparative genomics of biotechnologically important yeasts.</title>
        <authorList>
            <consortium name="DOE Joint Genome Institute"/>
            <person name="Riley R."/>
            <person name="Haridas S."/>
            <person name="Wolfe K.H."/>
            <person name="Lopes M.R."/>
            <person name="Hittinger C.T."/>
            <person name="Goker M."/>
            <person name="Salamov A."/>
            <person name="Wisecaver J."/>
            <person name="Long T.M."/>
            <person name="Aerts A.L."/>
            <person name="Barry K."/>
            <person name="Choi C."/>
            <person name="Clum A."/>
            <person name="Coughlan A.Y."/>
            <person name="Deshpande S."/>
            <person name="Douglass A.P."/>
            <person name="Hanson S.J."/>
            <person name="Klenk H.-P."/>
            <person name="Labutti K."/>
            <person name="Lapidus A."/>
            <person name="Lindquist E."/>
            <person name="Lipzen A."/>
            <person name="Meier-Kolthoff J.P."/>
            <person name="Ohm R.A."/>
            <person name="Otillar R.P."/>
            <person name="Pangilinan J."/>
            <person name="Peng Y."/>
            <person name="Rokas A."/>
            <person name="Rosa C.A."/>
            <person name="Scheuner C."/>
            <person name="Sibirny A.A."/>
            <person name="Slot J.C."/>
            <person name="Stielow J.B."/>
            <person name="Sun H."/>
            <person name="Kurtzman C.P."/>
            <person name="Blackwell M."/>
            <person name="Jeffries T.W."/>
            <person name="Grigoriev I.V."/>
        </authorList>
    </citation>
    <scope>NUCLEOTIDE SEQUENCE [LARGE SCALE GENOMIC DNA]</scope>
    <source>
        <strain evidence="13">NRRL Y-17796</strain>
    </source>
</reference>
<evidence type="ECO:0000259" key="11">
    <source>
        <dbReference type="Pfam" id="PF10377"/>
    </source>
</evidence>
<evidence type="ECO:0000313" key="13">
    <source>
        <dbReference type="Proteomes" id="UP000095023"/>
    </source>
</evidence>
<evidence type="ECO:0000256" key="7">
    <source>
        <dbReference type="RuleBase" id="RU367075"/>
    </source>
</evidence>
<dbReference type="Pfam" id="PF04108">
    <property type="entry name" value="ATG17_like"/>
    <property type="match status" value="1"/>
</dbReference>
<protein>
    <recommendedName>
        <fullName evidence="2 7">Autophagy-related protein 11</fullName>
    </recommendedName>
</protein>
<dbReference type="OrthoDB" id="447953at2759"/>
<evidence type="ECO:0000256" key="2">
    <source>
        <dbReference type="ARBA" id="ARBA00013804"/>
    </source>
</evidence>
<comment type="function">
    <text evidence="7">Involved in cytoplasm to vacuole transport (Cvt), pexophagy, mitophagy and nucleophagy. Recruits mitochondria for their selective degradation via autophagy (mitophagy) during starvation. Works as scaffold proteins that recruit ATG proteins to the pre-autophagosome (PAS), the site of vesicle/autophagosome formation. Required for the Cvt vesicles completion.</text>
</comment>
<evidence type="ECO:0000313" key="12">
    <source>
        <dbReference type="EMBL" id="ODV91116.1"/>
    </source>
</evidence>
<dbReference type="GO" id="GO:0000422">
    <property type="term" value="P:autophagy of mitochondrion"/>
    <property type="evidence" value="ECO:0007669"/>
    <property type="project" value="TreeGrafter"/>
</dbReference>
<dbReference type="GO" id="GO:0034045">
    <property type="term" value="C:phagophore assembly site membrane"/>
    <property type="evidence" value="ECO:0007669"/>
    <property type="project" value="UniProtKB-SubCell"/>
</dbReference>
<evidence type="ECO:0000256" key="6">
    <source>
        <dbReference type="ARBA" id="ARBA00023054"/>
    </source>
</evidence>
<dbReference type="GO" id="GO:0000045">
    <property type="term" value="P:autophagosome assembly"/>
    <property type="evidence" value="ECO:0007669"/>
    <property type="project" value="UniProtKB-UniRule"/>
</dbReference>
<comment type="similarity">
    <text evidence="1 7">Belongs to the ATG11 family.</text>
</comment>
<evidence type="ECO:0000256" key="1">
    <source>
        <dbReference type="ARBA" id="ARBA00009729"/>
    </source>
</evidence>
<keyword evidence="4 7" id="KW-0653">Protein transport</keyword>
<dbReference type="GO" id="GO:0019901">
    <property type="term" value="F:protein kinase binding"/>
    <property type="evidence" value="ECO:0007669"/>
    <property type="project" value="TreeGrafter"/>
</dbReference>
<organism evidence="12 13">
    <name type="scientific">Tortispora caseinolytica NRRL Y-17796</name>
    <dbReference type="NCBI Taxonomy" id="767744"/>
    <lineage>
        <taxon>Eukaryota</taxon>
        <taxon>Fungi</taxon>
        <taxon>Dikarya</taxon>
        <taxon>Ascomycota</taxon>
        <taxon>Saccharomycotina</taxon>
        <taxon>Trigonopsidomycetes</taxon>
        <taxon>Trigonopsidales</taxon>
        <taxon>Trigonopsidaceae</taxon>
        <taxon>Tortispora</taxon>
    </lineage>
</organism>
<dbReference type="PANTHER" id="PTHR13222">
    <property type="entry name" value="RB1-INDUCIBLE COILED-COIL"/>
    <property type="match status" value="1"/>
</dbReference>